<dbReference type="Proteomes" id="UP000826725">
    <property type="component" value="Chromosome"/>
</dbReference>
<dbReference type="EMBL" id="AP024086">
    <property type="protein sequence ID" value="BCL61242.1"/>
    <property type="molecule type" value="Genomic_DNA"/>
</dbReference>
<keyword evidence="2" id="KW-1185">Reference proteome</keyword>
<protein>
    <submittedName>
        <fullName evidence="1">Uncharacterized protein</fullName>
    </submittedName>
</protein>
<name>A0A8D5FGJ4_9BACT</name>
<evidence type="ECO:0000313" key="1">
    <source>
        <dbReference type="EMBL" id="BCL61242.1"/>
    </source>
</evidence>
<dbReference type="AlphaFoldDB" id="A0A8D5FGJ4"/>
<reference evidence="1" key="1">
    <citation type="submission" date="2020-09" db="EMBL/GenBank/DDBJ databases">
        <title>Desulfogranum mesoprofundum gen. nov., sp. nov., a novel mesophilic, sulfate-reducing chemolithoautotroph isolated from a deep-sea hydrothermal vent chimney in the Suiyo Seamount.</title>
        <authorList>
            <person name="Hashimoto Y."/>
            <person name="Nakagawa S."/>
        </authorList>
    </citation>
    <scope>NUCLEOTIDE SEQUENCE</scope>
    <source>
        <strain evidence="1">KT2</strain>
    </source>
</reference>
<dbReference type="KEGG" id="dbk:DGMP_19350"/>
<proteinExistence type="predicted"/>
<accession>A0A8D5FGJ4</accession>
<organism evidence="1 2">
    <name type="scientific">Desulfomarina profundi</name>
    <dbReference type="NCBI Taxonomy" id="2772557"/>
    <lineage>
        <taxon>Bacteria</taxon>
        <taxon>Pseudomonadati</taxon>
        <taxon>Thermodesulfobacteriota</taxon>
        <taxon>Desulfobulbia</taxon>
        <taxon>Desulfobulbales</taxon>
        <taxon>Desulfobulbaceae</taxon>
        <taxon>Desulfomarina</taxon>
    </lineage>
</organism>
<sequence length="652" mass="72711">MKRFPSVLFFFYFSFPFLLLSGNTVEASGNELILVSPVPESIVIARKPVVSFRSMLPVLDEGLLVLLDGDDITGLVTAEQGLYTYTPVDPLPAGNHSLQVLGFFENGEPFEEELLFSSRHSAPFEEIYSTNRISSTLKTTLKKDSSTGDDSSGDFSTDTPYTTFDTYLTSESTVREGGWNASFRANARYYDQNAALARPEKKGISLIDFLFSGEYQAESYSARTEIGDTTIEESKNTVDYLTRRGGKASITMGNITLSGFGTLSTESSYEIDGMGFGFNSNDHIMGTSAEVNFFEQQLTLKGIYVRGGESGNSLGNWSEGGGRKGDVTGILLQSDFFDQMLTSDFEFDTVNYDGDTGDNEKETYDKAYRIQIGGLIEKYDFELGYKYTGPQYDVVGNQSIVKDWAGADFSGGVTYPDQSVRLMLNYSWDNVEGDDLFARVYSFSGSIDYQYVGWERFPASVLFEHNSQRSADEPAGTEPVSMDTNTLTGTVGYNKDAWGIELRSSYSEQDDHSTTDNDTRLFTVSAVPSYSSSYFSIMPSWTLNSSTDLTTDVRTDTNTLALDIYTSFFNDTIIFEIGGTYDITRTDDDSVDTKNSAAYSRLNYRMEQLWWLEDPTIALEYHYNRQKDEIGDSTTRENILTLVLSTALPYSF</sequence>
<gene>
    <name evidence="1" type="ORF">DGMP_19350</name>
</gene>
<evidence type="ECO:0000313" key="2">
    <source>
        <dbReference type="Proteomes" id="UP000826725"/>
    </source>
</evidence>
<dbReference type="RefSeq" id="WP_228857273.1">
    <property type="nucleotide sequence ID" value="NZ_AP024086.1"/>
</dbReference>